<evidence type="ECO:0000313" key="2">
    <source>
        <dbReference type="EMBL" id="KAJ8418273.1"/>
    </source>
</evidence>
<dbReference type="Proteomes" id="UP001221898">
    <property type="component" value="Unassembled WGS sequence"/>
</dbReference>
<keyword evidence="3" id="KW-1185">Reference proteome</keyword>
<protein>
    <submittedName>
        <fullName evidence="2">Uncharacterized protein</fullName>
    </submittedName>
</protein>
<accession>A0AAD7X2Y2</accession>
<feature type="compositionally biased region" description="Basic and acidic residues" evidence="1">
    <location>
        <begin position="25"/>
        <end position="39"/>
    </location>
</feature>
<sequence>MAKKDSSLILKLNLPNIQTVPVQPKWDKKEVNQAEDKDPSPQINDFMLQSKAKENYDDCAATDNTVTGKFALLIYQVLSGHRGASESLGRLLLEGPERNMRASGLRCAGQNC</sequence>
<feature type="region of interest" description="Disordered" evidence="1">
    <location>
        <begin position="23"/>
        <end position="43"/>
    </location>
</feature>
<name>A0AAD7X2Y2_9TELE</name>
<dbReference type="AlphaFoldDB" id="A0AAD7X2Y2"/>
<reference evidence="2" key="1">
    <citation type="journal article" date="2023" name="Science">
        <title>Genome structures resolve the early diversification of teleost fishes.</title>
        <authorList>
            <person name="Parey E."/>
            <person name="Louis A."/>
            <person name="Montfort J."/>
            <person name="Bouchez O."/>
            <person name="Roques C."/>
            <person name="Iampietro C."/>
            <person name="Lluch J."/>
            <person name="Castinel A."/>
            <person name="Donnadieu C."/>
            <person name="Desvignes T."/>
            <person name="Floi Bucao C."/>
            <person name="Jouanno E."/>
            <person name="Wen M."/>
            <person name="Mejri S."/>
            <person name="Dirks R."/>
            <person name="Jansen H."/>
            <person name="Henkel C."/>
            <person name="Chen W.J."/>
            <person name="Zahm M."/>
            <person name="Cabau C."/>
            <person name="Klopp C."/>
            <person name="Thompson A.W."/>
            <person name="Robinson-Rechavi M."/>
            <person name="Braasch I."/>
            <person name="Lecointre G."/>
            <person name="Bobe J."/>
            <person name="Postlethwait J.H."/>
            <person name="Berthelot C."/>
            <person name="Roest Crollius H."/>
            <person name="Guiguen Y."/>
        </authorList>
    </citation>
    <scope>NUCLEOTIDE SEQUENCE</scope>
    <source>
        <strain evidence="2">NC1722</strain>
    </source>
</reference>
<evidence type="ECO:0000256" key="1">
    <source>
        <dbReference type="SAM" id="MobiDB-lite"/>
    </source>
</evidence>
<dbReference type="EMBL" id="JAINUG010000002">
    <property type="protein sequence ID" value="KAJ8418273.1"/>
    <property type="molecule type" value="Genomic_DNA"/>
</dbReference>
<evidence type="ECO:0000313" key="3">
    <source>
        <dbReference type="Proteomes" id="UP001221898"/>
    </source>
</evidence>
<comment type="caution">
    <text evidence="2">The sequence shown here is derived from an EMBL/GenBank/DDBJ whole genome shotgun (WGS) entry which is preliminary data.</text>
</comment>
<organism evidence="2 3">
    <name type="scientific">Aldrovandia affinis</name>
    <dbReference type="NCBI Taxonomy" id="143900"/>
    <lineage>
        <taxon>Eukaryota</taxon>
        <taxon>Metazoa</taxon>
        <taxon>Chordata</taxon>
        <taxon>Craniata</taxon>
        <taxon>Vertebrata</taxon>
        <taxon>Euteleostomi</taxon>
        <taxon>Actinopterygii</taxon>
        <taxon>Neopterygii</taxon>
        <taxon>Teleostei</taxon>
        <taxon>Notacanthiformes</taxon>
        <taxon>Halosauridae</taxon>
        <taxon>Aldrovandia</taxon>
    </lineage>
</organism>
<proteinExistence type="predicted"/>
<gene>
    <name evidence="2" type="ORF">AAFF_G00139820</name>
</gene>